<evidence type="ECO:0000256" key="3">
    <source>
        <dbReference type="ARBA" id="ARBA00022781"/>
    </source>
</evidence>
<dbReference type="RefSeq" id="WP_077590164.1">
    <property type="nucleotide sequence ID" value="NZ_CP019640.1"/>
</dbReference>
<sequence length="183" mass="20527">MSRSKAAQRYAESLYEVARAHGEIASVEQDLREVKEVLNTNPDFFDMFASPQMGVKDKQALVRQLFAGANEYVLNTLLLAVERKRINEVKDIVDEFIHLSYEDRGIAEATVYSTRFLTETEAAAISETFARKVGKQALRIENVVDPSLIGGLRVQIGNRIFDSSVSSKLESLQRQLSGRSTKL</sequence>
<dbReference type="OrthoDB" id="9802471at2"/>
<evidence type="ECO:0000256" key="6">
    <source>
        <dbReference type="ARBA" id="ARBA00023196"/>
    </source>
</evidence>
<keyword evidence="3 8" id="KW-0375">Hydrogen ion transport</keyword>
<dbReference type="NCBIfam" id="NF004403">
    <property type="entry name" value="PRK05758.2-4"/>
    <property type="match status" value="1"/>
</dbReference>
<accession>A0A1Q2L1I0</accession>
<keyword evidence="4 8" id="KW-0406">Ion transport</keyword>
<dbReference type="HAMAP" id="MF_01416">
    <property type="entry name" value="ATP_synth_delta_bact"/>
    <property type="match status" value="1"/>
</dbReference>
<evidence type="ECO:0000256" key="8">
    <source>
        <dbReference type="HAMAP-Rule" id="MF_01416"/>
    </source>
</evidence>
<comment type="function">
    <text evidence="8">F(1)F(0) ATP synthase produces ATP from ADP in the presence of a proton or sodium gradient. F-type ATPases consist of two structural domains, F(1) containing the extramembraneous catalytic core and F(0) containing the membrane proton channel, linked together by a central stalk and a peripheral stalk. During catalysis, ATP synthesis in the catalytic domain of F(1) is coupled via a rotary mechanism of the central stalk subunits to proton translocation.</text>
</comment>
<dbReference type="GO" id="GO:0045259">
    <property type="term" value="C:proton-transporting ATP synthase complex"/>
    <property type="evidence" value="ECO:0007669"/>
    <property type="project" value="UniProtKB-KW"/>
</dbReference>
<keyword evidence="6 8" id="KW-0139">CF(1)</keyword>
<dbReference type="PROSITE" id="PS00389">
    <property type="entry name" value="ATPASE_DELTA"/>
    <property type="match status" value="1"/>
</dbReference>
<keyword evidence="5 8" id="KW-0472">Membrane</keyword>
<dbReference type="InterPro" id="IPR020781">
    <property type="entry name" value="ATPase_OSCP/d_CS"/>
</dbReference>
<dbReference type="EMBL" id="CP019640">
    <property type="protein sequence ID" value="AQQ54273.1"/>
    <property type="molecule type" value="Genomic_DNA"/>
</dbReference>
<dbReference type="AlphaFoldDB" id="A0A1Q2L1I0"/>
<evidence type="ECO:0000256" key="5">
    <source>
        <dbReference type="ARBA" id="ARBA00023136"/>
    </source>
</evidence>
<dbReference type="Gene3D" id="1.10.520.20">
    <property type="entry name" value="N-terminal domain of the delta subunit of the F1F0-ATP synthase"/>
    <property type="match status" value="1"/>
</dbReference>
<dbReference type="SUPFAM" id="SSF47928">
    <property type="entry name" value="N-terminal domain of the delta subunit of the F1F0-ATP synthase"/>
    <property type="match status" value="1"/>
</dbReference>
<dbReference type="NCBIfam" id="TIGR01145">
    <property type="entry name" value="ATP_synt_delta"/>
    <property type="match status" value="1"/>
</dbReference>
<evidence type="ECO:0000256" key="7">
    <source>
        <dbReference type="ARBA" id="ARBA00023310"/>
    </source>
</evidence>
<name>A0A1Q2L1I0_9BACL</name>
<comment type="function">
    <text evidence="8">This protein is part of the stalk that links CF(0) to CF(1). It either transmits conformational changes from CF(0) to CF(1) or is implicated in proton conduction.</text>
</comment>
<keyword evidence="2 8" id="KW-0813">Transport</keyword>
<keyword evidence="10" id="KW-1185">Reference proteome</keyword>
<reference evidence="9 10" key="1">
    <citation type="submission" date="2017-02" db="EMBL/GenBank/DDBJ databases">
        <title>The complete genomic sequence of a novel cold adapted crude oil-degrading bacterium Planococcus qaidamina Y42.</title>
        <authorList>
            <person name="Yang R."/>
        </authorList>
    </citation>
    <scope>NUCLEOTIDE SEQUENCE [LARGE SCALE GENOMIC DNA]</scope>
    <source>
        <strain evidence="9 10">Y42</strain>
    </source>
</reference>
<dbReference type="InterPro" id="IPR026015">
    <property type="entry name" value="ATP_synth_OSCP/delta_N_sf"/>
</dbReference>
<comment type="similarity">
    <text evidence="8">Belongs to the ATPase delta chain family.</text>
</comment>
<dbReference type="KEGG" id="pmar:B0X71_14985"/>
<evidence type="ECO:0000256" key="2">
    <source>
        <dbReference type="ARBA" id="ARBA00022448"/>
    </source>
</evidence>
<dbReference type="InterPro" id="IPR000711">
    <property type="entry name" value="ATPase_OSCP/dsu"/>
</dbReference>
<evidence type="ECO:0000256" key="4">
    <source>
        <dbReference type="ARBA" id="ARBA00023065"/>
    </source>
</evidence>
<organism evidence="9 10">
    <name type="scientific">Planococcus lenghuensis</name>
    <dbReference type="NCBI Taxonomy" id="2213202"/>
    <lineage>
        <taxon>Bacteria</taxon>
        <taxon>Bacillati</taxon>
        <taxon>Bacillota</taxon>
        <taxon>Bacilli</taxon>
        <taxon>Bacillales</taxon>
        <taxon>Caryophanaceae</taxon>
        <taxon>Planococcus</taxon>
    </lineage>
</organism>
<protein>
    <recommendedName>
        <fullName evidence="8">ATP synthase subunit delta</fullName>
    </recommendedName>
    <alternativeName>
        <fullName evidence="8">ATP synthase F(1) sector subunit delta</fullName>
    </alternativeName>
    <alternativeName>
        <fullName evidence="8">F-type ATPase subunit delta</fullName>
        <shortName evidence="8">F-ATPase subunit delta</shortName>
    </alternativeName>
</protein>
<evidence type="ECO:0000313" key="9">
    <source>
        <dbReference type="EMBL" id="AQQ54273.1"/>
    </source>
</evidence>
<keyword evidence="8" id="KW-1003">Cell membrane</keyword>
<keyword evidence="7 8" id="KW-0066">ATP synthesis</keyword>
<evidence type="ECO:0000313" key="10">
    <source>
        <dbReference type="Proteomes" id="UP000188184"/>
    </source>
</evidence>
<evidence type="ECO:0000256" key="1">
    <source>
        <dbReference type="ARBA" id="ARBA00004370"/>
    </source>
</evidence>
<proteinExistence type="inferred from homology"/>
<dbReference type="Proteomes" id="UP000188184">
    <property type="component" value="Chromosome"/>
</dbReference>
<dbReference type="PRINTS" id="PR00125">
    <property type="entry name" value="ATPASEDELTA"/>
</dbReference>
<dbReference type="Pfam" id="PF00213">
    <property type="entry name" value="OSCP"/>
    <property type="match status" value="1"/>
</dbReference>
<dbReference type="PANTHER" id="PTHR11910">
    <property type="entry name" value="ATP SYNTHASE DELTA CHAIN"/>
    <property type="match status" value="1"/>
</dbReference>
<dbReference type="GO" id="GO:0046933">
    <property type="term" value="F:proton-transporting ATP synthase activity, rotational mechanism"/>
    <property type="evidence" value="ECO:0007669"/>
    <property type="project" value="UniProtKB-UniRule"/>
</dbReference>
<comment type="subcellular location">
    <subcellularLocation>
        <location evidence="8">Cell membrane</location>
        <topology evidence="8">Peripheral membrane protein</topology>
    </subcellularLocation>
    <subcellularLocation>
        <location evidence="1">Membrane</location>
    </subcellularLocation>
</comment>
<gene>
    <name evidence="8" type="primary">atpH</name>
    <name evidence="9" type="ORF">B0X71_14985</name>
</gene>
<dbReference type="GO" id="GO:0005886">
    <property type="term" value="C:plasma membrane"/>
    <property type="evidence" value="ECO:0007669"/>
    <property type="project" value="UniProtKB-SubCell"/>
</dbReference>